<keyword evidence="2" id="KW-1185">Reference proteome</keyword>
<dbReference type="Proteomes" id="UP001243375">
    <property type="component" value="Unassembled WGS sequence"/>
</dbReference>
<protein>
    <submittedName>
        <fullName evidence="1">Uncharacterized protein</fullName>
    </submittedName>
</protein>
<proteinExistence type="predicted"/>
<organism evidence="1 2">
    <name type="scientific">Naganishia vaughanmartiniae</name>
    <dbReference type="NCBI Taxonomy" id="1424756"/>
    <lineage>
        <taxon>Eukaryota</taxon>
        <taxon>Fungi</taxon>
        <taxon>Dikarya</taxon>
        <taxon>Basidiomycota</taxon>
        <taxon>Agaricomycotina</taxon>
        <taxon>Tremellomycetes</taxon>
        <taxon>Filobasidiales</taxon>
        <taxon>Filobasidiaceae</taxon>
        <taxon>Naganishia</taxon>
    </lineage>
</organism>
<evidence type="ECO:0000313" key="1">
    <source>
        <dbReference type="EMBL" id="KAJ9123197.1"/>
    </source>
</evidence>
<accession>A0ACC2XKE8</accession>
<comment type="caution">
    <text evidence="1">The sequence shown here is derived from an EMBL/GenBank/DDBJ whole genome shotgun (WGS) entry which is preliminary data.</text>
</comment>
<evidence type="ECO:0000313" key="2">
    <source>
        <dbReference type="Proteomes" id="UP001243375"/>
    </source>
</evidence>
<sequence>MTSRTPVSVQGALIDTTTPTTLPHAQLIDIALQHAGASGPSSTATAEDELRQGNSDGESEPKGTGQGFLKPNQTVNSLSTTRKANFHLGRQTMQRRVPALIRSPTEVQHPLIRVPQIV</sequence>
<reference evidence="1" key="1">
    <citation type="submission" date="2023-04" db="EMBL/GenBank/DDBJ databases">
        <title>Draft Genome sequencing of Naganishia species isolated from polar environments using Oxford Nanopore Technology.</title>
        <authorList>
            <person name="Leo P."/>
            <person name="Venkateswaran K."/>
        </authorList>
    </citation>
    <scope>NUCLEOTIDE SEQUENCE</scope>
    <source>
        <strain evidence="1">MNA-CCFEE 5425</strain>
    </source>
</reference>
<dbReference type="EMBL" id="JASBWU010000003">
    <property type="protein sequence ID" value="KAJ9123197.1"/>
    <property type="molecule type" value="Genomic_DNA"/>
</dbReference>
<name>A0ACC2XKE8_9TREE</name>
<gene>
    <name evidence="1" type="ORF">QFC22_001390</name>
</gene>